<gene>
    <name evidence="2" type="ORF">An04g06440</name>
</gene>
<accession>A0AAJ8E161</accession>
<feature type="region of interest" description="Disordered" evidence="1">
    <location>
        <begin position="26"/>
        <end position="89"/>
    </location>
</feature>
<evidence type="ECO:0000313" key="2">
    <source>
        <dbReference type="RefSeq" id="XP_059603603.1"/>
    </source>
</evidence>
<dbReference type="KEGG" id="ang:An04g06440"/>
<dbReference type="RefSeq" id="XP_059603603.1">
    <property type="nucleotide sequence ID" value="XM_059747585.1"/>
</dbReference>
<dbReference type="VEuPathDB" id="FungiDB:An04g06440"/>
<feature type="compositionally biased region" description="Polar residues" evidence="1">
    <location>
        <begin position="56"/>
        <end position="65"/>
    </location>
</feature>
<proteinExistence type="predicted"/>
<protein>
    <submittedName>
        <fullName evidence="2">Uncharacterized protein</fullName>
    </submittedName>
</protein>
<evidence type="ECO:0000256" key="1">
    <source>
        <dbReference type="SAM" id="MobiDB-lite"/>
    </source>
</evidence>
<organism evidence="2">
    <name type="scientific">Aspergillus niger</name>
    <dbReference type="NCBI Taxonomy" id="5061"/>
    <lineage>
        <taxon>Eukaryota</taxon>
        <taxon>Fungi</taxon>
        <taxon>Dikarya</taxon>
        <taxon>Ascomycota</taxon>
        <taxon>Pezizomycotina</taxon>
        <taxon>Eurotiomycetes</taxon>
        <taxon>Eurotiomycetidae</taxon>
        <taxon>Eurotiales</taxon>
        <taxon>Aspergillaceae</taxon>
        <taxon>Aspergillus</taxon>
        <taxon>Aspergillus subgen. Circumdati</taxon>
    </lineage>
</organism>
<name>A0AAJ8E161_ASPNG</name>
<dbReference type="GeneID" id="84590940"/>
<reference evidence="2" key="2">
    <citation type="submission" date="2025-08" db="UniProtKB">
        <authorList>
            <consortium name="RefSeq"/>
        </authorList>
    </citation>
    <scope>IDENTIFICATION</scope>
</reference>
<sequence length="200" mass="22707">MTRPREELRDGGQGRSKNFTVARLTRSRRMTPRRCAMENNSDTDKQRSRGLHMGVTTPNNQATRWQNDREGSTDFRPNTVESKQTRDVGKDDRDYGFLVIRNEQNPQCWRERALLHESERPQLSCKSRFGNDPAKTKILVLTSTDSCSETYPAVIEWKRLEVTGVNSMNLGSVEVNVRAVAVSQRVLPGEKLSVSRGGVI</sequence>
<reference evidence="2" key="1">
    <citation type="submission" date="2025-02" db="EMBL/GenBank/DDBJ databases">
        <authorList>
            <consortium name="NCBI Genome Project"/>
        </authorList>
    </citation>
    <scope>NUCLEOTIDE SEQUENCE</scope>
</reference>
<dbReference type="AlphaFoldDB" id="A0AAJ8E161"/>